<evidence type="ECO:0000259" key="5">
    <source>
        <dbReference type="PROSITE" id="PS51485"/>
    </source>
</evidence>
<keyword evidence="4" id="KW-0812">Transmembrane</keyword>
<organism evidence="6 7">
    <name type="scientific">Dorcoceras hygrometricum</name>
    <dbReference type="NCBI Taxonomy" id="472368"/>
    <lineage>
        <taxon>Eukaryota</taxon>
        <taxon>Viridiplantae</taxon>
        <taxon>Streptophyta</taxon>
        <taxon>Embryophyta</taxon>
        <taxon>Tracheophyta</taxon>
        <taxon>Spermatophyta</taxon>
        <taxon>Magnoliopsida</taxon>
        <taxon>eudicotyledons</taxon>
        <taxon>Gunneridae</taxon>
        <taxon>Pentapetalae</taxon>
        <taxon>asterids</taxon>
        <taxon>lamiids</taxon>
        <taxon>Lamiales</taxon>
        <taxon>Gesneriaceae</taxon>
        <taxon>Didymocarpoideae</taxon>
        <taxon>Trichosporeae</taxon>
        <taxon>Loxocarpinae</taxon>
        <taxon>Dorcoceras</taxon>
    </lineage>
</organism>
<sequence>MTLVVMAMLHRSSSQTTHVVGDALGWTFPPGGEVAYRTWAATRNFAVGDVLVFNFTTGVHDVAEVSKDSFDSCNGNNPISRSTDGPANITLTSSGPHHYICTFTGHCDAGMKLTINVAGSQAVSPAPSPARTTTPPPARVPAPAPARAAVTYTVGDSLGWTVPPGGAIAYQTWARGKSFLVGDTLVFNFTTNTHDVVEVTKTEFDSCNTASTAIITTGPARITLNSSGEHFYICTLPRHCSLGQKLAINVTAGGATVTPPISPSTPSGSPPSGTTTAPPPPGSSASSLAVATLPLTFLAVAVAILYN</sequence>
<dbReference type="InterPro" id="IPR003245">
    <property type="entry name" value="Phytocyanin_dom"/>
</dbReference>
<feature type="compositionally biased region" description="Pro residues" evidence="3">
    <location>
        <begin position="134"/>
        <end position="143"/>
    </location>
</feature>
<feature type="region of interest" description="Disordered" evidence="3">
    <location>
        <begin position="123"/>
        <end position="143"/>
    </location>
</feature>
<name>A0A2Z7AEM0_9LAMI</name>
<feature type="compositionally biased region" description="Low complexity" evidence="3">
    <location>
        <begin position="123"/>
        <end position="133"/>
    </location>
</feature>
<evidence type="ECO:0000313" key="6">
    <source>
        <dbReference type="EMBL" id="KZV20058.1"/>
    </source>
</evidence>
<keyword evidence="4" id="KW-1133">Transmembrane helix</keyword>
<keyword evidence="1" id="KW-1015">Disulfide bond</keyword>
<dbReference type="CDD" id="cd13920">
    <property type="entry name" value="Stellacyanin"/>
    <property type="match status" value="1"/>
</dbReference>
<keyword evidence="4" id="KW-0472">Membrane</keyword>
<evidence type="ECO:0000256" key="2">
    <source>
        <dbReference type="ARBA" id="ARBA00023180"/>
    </source>
</evidence>
<dbReference type="Gene3D" id="2.60.40.420">
    <property type="entry name" value="Cupredoxins - blue copper proteins"/>
    <property type="match status" value="2"/>
</dbReference>
<dbReference type="AlphaFoldDB" id="A0A2Z7AEM0"/>
<dbReference type="OrthoDB" id="5421909at2759"/>
<dbReference type="Pfam" id="PF02298">
    <property type="entry name" value="Cu_bind_like"/>
    <property type="match status" value="2"/>
</dbReference>
<reference evidence="6 7" key="1">
    <citation type="journal article" date="2015" name="Proc. Natl. Acad. Sci. U.S.A.">
        <title>The resurrection genome of Boea hygrometrica: A blueprint for survival of dehydration.</title>
        <authorList>
            <person name="Xiao L."/>
            <person name="Yang G."/>
            <person name="Zhang L."/>
            <person name="Yang X."/>
            <person name="Zhao S."/>
            <person name="Ji Z."/>
            <person name="Zhou Q."/>
            <person name="Hu M."/>
            <person name="Wang Y."/>
            <person name="Chen M."/>
            <person name="Xu Y."/>
            <person name="Jin H."/>
            <person name="Xiao X."/>
            <person name="Hu G."/>
            <person name="Bao F."/>
            <person name="Hu Y."/>
            <person name="Wan P."/>
            <person name="Li L."/>
            <person name="Deng X."/>
            <person name="Kuang T."/>
            <person name="Xiang C."/>
            <person name="Zhu J.K."/>
            <person name="Oliver M.J."/>
            <person name="He Y."/>
        </authorList>
    </citation>
    <scope>NUCLEOTIDE SEQUENCE [LARGE SCALE GENOMIC DNA]</scope>
    <source>
        <strain evidence="7">cv. XS01</strain>
    </source>
</reference>
<dbReference type="EMBL" id="KV016230">
    <property type="protein sequence ID" value="KZV20058.1"/>
    <property type="molecule type" value="Genomic_DNA"/>
</dbReference>
<evidence type="ECO:0000256" key="1">
    <source>
        <dbReference type="ARBA" id="ARBA00023157"/>
    </source>
</evidence>
<dbReference type="FunFam" id="2.60.40.420:FF:000034">
    <property type="entry name" value="Cupredoxin superfamily protein"/>
    <property type="match status" value="2"/>
</dbReference>
<dbReference type="InterPro" id="IPR039391">
    <property type="entry name" value="Phytocyanin-like"/>
</dbReference>
<feature type="region of interest" description="Disordered" evidence="3">
    <location>
        <begin position="257"/>
        <end position="285"/>
    </location>
</feature>
<gene>
    <name evidence="6" type="ORF">F511_15301</name>
</gene>
<keyword evidence="7" id="KW-1185">Reference proteome</keyword>
<feature type="compositionally biased region" description="Low complexity" evidence="3">
    <location>
        <begin position="257"/>
        <end position="276"/>
    </location>
</feature>
<proteinExistence type="predicted"/>
<dbReference type="PANTHER" id="PTHR33021">
    <property type="entry name" value="BLUE COPPER PROTEIN"/>
    <property type="match status" value="1"/>
</dbReference>
<dbReference type="GO" id="GO:0009055">
    <property type="term" value="F:electron transfer activity"/>
    <property type="evidence" value="ECO:0007669"/>
    <property type="project" value="InterPro"/>
</dbReference>
<dbReference type="PROSITE" id="PS51485">
    <property type="entry name" value="PHYTOCYANIN"/>
    <property type="match status" value="2"/>
</dbReference>
<dbReference type="InterPro" id="IPR008972">
    <property type="entry name" value="Cupredoxin"/>
</dbReference>
<dbReference type="Proteomes" id="UP000250235">
    <property type="component" value="Unassembled WGS sequence"/>
</dbReference>
<evidence type="ECO:0000313" key="7">
    <source>
        <dbReference type="Proteomes" id="UP000250235"/>
    </source>
</evidence>
<evidence type="ECO:0000256" key="3">
    <source>
        <dbReference type="SAM" id="MobiDB-lite"/>
    </source>
</evidence>
<evidence type="ECO:0000256" key="4">
    <source>
        <dbReference type="SAM" id="Phobius"/>
    </source>
</evidence>
<feature type="transmembrane region" description="Helical" evidence="4">
    <location>
        <begin position="288"/>
        <end position="306"/>
    </location>
</feature>
<dbReference type="GO" id="GO:0005886">
    <property type="term" value="C:plasma membrane"/>
    <property type="evidence" value="ECO:0007669"/>
    <property type="project" value="TreeGrafter"/>
</dbReference>
<dbReference type="SUPFAM" id="SSF49503">
    <property type="entry name" value="Cupredoxins"/>
    <property type="match status" value="2"/>
</dbReference>
<keyword evidence="2" id="KW-0325">Glycoprotein</keyword>
<dbReference type="PANTHER" id="PTHR33021:SF496">
    <property type="entry name" value="OS08G0482700 PROTEIN"/>
    <property type="match status" value="1"/>
</dbReference>
<protein>
    <submittedName>
        <fullName evidence="6">Blue copper protein-like</fullName>
    </submittedName>
</protein>
<feature type="domain" description="Phytocyanin" evidence="5">
    <location>
        <begin position="16"/>
        <end position="119"/>
    </location>
</feature>
<feature type="domain" description="Phytocyanin" evidence="5">
    <location>
        <begin position="150"/>
        <end position="252"/>
    </location>
</feature>
<accession>A0A2Z7AEM0</accession>